<dbReference type="InterPro" id="IPR036188">
    <property type="entry name" value="FAD/NAD-bd_sf"/>
</dbReference>
<name>A0A6A5XFG1_9PLEO</name>
<dbReference type="GO" id="GO:0016491">
    <property type="term" value="F:oxidoreductase activity"/>
    <property type="evidence" value="ECO:0007669"/>
    <property type="project" value="UniProtKB-KW"/>
</dbReference>
<evidence type="ECO:0000256" key="2">
    <source>
        <dbReference type="ARBA" id="ARBA00022827"/>
    </source>
</evidence>
<protein>
    <submittedName>
        <fullName evidence="5">Mannitol 1-phosphate dehydrogenase</fullName>
    </submittedName>
</protein>
<dbReference type="RefSeq" id="XP_033379938.1">
    <property type="nucleotide sequence ID" value="XM_033524632.1"/>
</dbReference>
<organism evidence="5 6">
    <name type="scientific">Aaosphaeria arxii CBS 175.79</name>
    <dbReference type="NCBI Taxonomy" id="1450172"/>
    <lineage>
        <taxon>Eukaryota</taxon>
        <taxon>Fungi</taxon>
        <taxon>Dikarya</taxon>
        <taxon>Ascomycota</taxon>
        <taxon>Pezizomycotina</taxon>
        <taxon>Dothideomycetes</taxon>
        <taxon>Pleosporomycetidae</taxon>
        <taxon>Pleosporales</taxon>
        <taxon>Pleosporales incertae sedis</taxon>
        <taxon>Aaosphaeria</taxon>
    </lineage>
</organism>
<dbReference type="FunFam" id="3.50.50.60:FF:000153">
    <property type="entry name" value="Salicylate hydroxylase, putative"/>
    <property type="match status" value="1"/>
</dbReference>
<dbReference type="OrthoDB" id="417877at2759"/>
<keyword evidence="2" id="KW-0274">FAD</keyword>
<evidence type="ECO:0000313" key="5">
    <source>
        <dbReference type="EMBL" id="KAF2011599.1"/>
    </source>
</evidence>
<reference evidence="5" key="1">
    <citation type="journal article" date="2020" name="Stud. Mycol.">
        <title>101 Dothideomycetes genomes: a test case for predicting lifestyles and emergence of pathogens.</title>
        <authorList>
            <person name="Haridas S."/>
            <person name="Albert R."/>
            <person name="Binder M."/>
            <person name="Bloem J."/>
            <person name="Labutti K."/>
            <person name="Salamov A."/>
            <person name="Andreopoulos B."/>
            <person name="Baker S."/>
            <person name="Barry K."/>
            <person name="Bills G."/>
            <person name="Bluhm B."/>
            <person name="Cannon C."/>
            <person name="Castanera R."/>
            <person name="Culley D."/>
            <person name="Daum C."/>
            <person name="Ezra D."/>
            <person name="Gonzalez J."/>
            <person name="Henrissat B."/>
            <person name="Kuo A."/>
            <person name="Liang C."/>
            <person name="Lipzen A."/>
            <person name="Lutzoni F."/>
            <person name="Magnuson J."/>
            <person name="Mondo S."/>
            <person name="Nolan M."/>
            <person name="Ohm R."/>
            <person name="Pangilinan J."/>
            <person name="Park H.-J."/>
            <person name="Ramirez L."/>
            <person name="Alfaro M."/>
            <person name="Sun H."/>
            <person name="Tritt A."/>
            <person name="Yoshinaga Y."/>
            <person name="Zwiers L.-H."/>
            <person name="Turgeon B."/>
            <person name="Goodwin S."/>
            <person name="Spatafora J."/>
            <person name="Crous P."/>
            <person name="Grigoriev I."/>
        </authorList>
    </citation>
    <scope>NUCLEOTIDE SEQUENCE</scope>
    <source>
        <strain evidence="5">CBS 175.79</strain>
    </source>
</reference>
<dbReference type="SUPFAM" id="SSF54373">
    <property type="entry name" value="FAD-linked reductases, C-terminal domain"/>
    <property type="match status" value="1"/>
</dbReference>
<evidence type="ECO:0000256" key="1">
    <source>
        <dbReference type="ARBA" id="ARBA00022630"/>
    </source>
</evidence>
<dbReference type="AlphaFoldDB" id="A0A6A5XFG1"/>
<dbReference type="EMBL" id="ML978074">
    <property type="protein sequence ID" value="KAF2011599.1"/>
    <property type="molecule type" value="Genomic_DNA"/>
</dbReference>
<gene>
    <name evidence="5" type="ORF">BU24DRAFT_376891</name>
</gene>
<accession>A0A6A5XFG1</accession>
<dbReference type="Proteomes" id="UP000799778">
    <property type="component" value="Unassembled WGS sequence"/>
</dbReference>
<dbReference type="PANTHER" id="PTHR46720">
    <property type="entry name" value="HYDROXYLASE, PUTATIVE (AFU_ORTHOLOGUE AFUA_3G01460)-RELATED"/>
    <property type="match status" value="1"/>
</dbReference>
<dbReference type="Pfam" id="PF01494">
    <property type="entry name" value="FAD_binding_3"/>
    <property type="match status" value="1"/>
</dbReference>
<feature type="domain" description="FAD-binding" evidence="4">
    <location>
        <begin position="5"/>
        <end position="375"/>
    </location>
</feature>
<dbReference type="GeneID" id="54282029"/>
<dbReference type="GO" id="GO:0044550">
    <property type="term" value="P:secondary metabolite biosynthetic process"/>
    <property type="evidence" value="ECO:0007669"/>
    <property type="project" value="UniProtKB-ARBA"/>
</dbReference>
<dbReference type="InterPro" id="IPR002938">
    <property type="entry name" value="FAD-bd"/>
</dbReference>
<dbReference type="Gene3D" id="3.50.50.60">
    <property type="entry name" value="FAD/NAD(P)-binding domain"/>
    <property type="match status" value="1"/>
</dbReference>
<evidence type="ECO:0000259" key="4">
    <source>
        <dbReference type="Pfam" id="PF01494"/>
    </source>
</evidence>
<dbReference type="InterPro" id="IPR051104">
    <property type="entry name" value="FAD_monoxygenase"/>
</dbReference>
<keyword evidence="6" id="KW-1185">Reference proteome</keyword>
<proteinExistence type="predicted"/>
<keyword evidence="3" id="KW-0560">Oxidoreductase</keyword>
<evidence type="ECO:0000313" key="6">
    <source>
        <dbReference type="Proteomes" id="UP000799778"/>
    </source>
</evidence>
<evidence type="ECO:0000256" key="3">
    <source>
        <dbReference type="ARBA" id="ARBA00023002"/>
    </source>
</evidence>
<dbReference type="PRINTS" id="PR00420">
    <property type="entry name" value="RNGMNOXGNASE"/>
</dbReference>
<dbReference type="GO" id="GO:0071949">
    <property type="term" value="F:FAD binding"/>
    <property type="evidence" value="ECO:0007669"/>
    <property type="project" value="InterPro"/>
</dbReference>
<sequence length="431" mass="47146">MGSDFNVAIVGGGISGLTLAIALIDAGVNTTIYEAAPKFGEIGAGVAFGPNAARAMELISPKVYDAFIACKTDNIWESKQNTWFTIRVGDARKGDKDGYAKPGLKVGDAWFDVNFTNDYSRGGVYRAHFLDALVKHVPESAAKFGKKLVDVEQATDGSGDVVLRFDDGTTAQHNAVIGCDGIKSKTREIVLGAEDPASRAVFSGKYAYRGLIPMDKAVELLGAEVAQNSNMFFGYHGHLLTFPIEKGRTFNVVAFASRETWEKPNWVVTTSKEEMVADFEGWGKTVQDIVGAMEKPDIWALFMHPPAKTYYKGRVCLLGDAAHATTPHQGAGAGMCIEDSLVLGSLLKDAKNVADVERAFSAYDEVRRPRSLKNVVTSKEAGQLYDFELEGDDLDKVEQNMKHRMEWVWNEDLPAQIEKARKIYQGARANI</sequence>
<dbReference type="SUPFAM" id="SSF51905">
    <property type="entry name" value="FAD/NAD(P)-binding domain"/>
    <property type="match status" value="1"/>
</dbReference>
<keyword evidence="1" id="KW-0285">Flavoprotein</keyword>
<dbReference type="PANTHER" id="PTHR46720:SF3">
    <property type="entry name" value="FAD-BINDING DOMAIN-CONTAINING PROTEIN-RELATED"/>
    <property type="match status" value="1"/>
</dbReference>